<sequence length="306" mass="34120">MDKYFSIAFALFGKYYVDKRSKYFNLRRDLLRSRLNMGYDRYLSGVLLISILATLGILLLFFFVIVLIGVPVIEANRFGFPAWTAAYRPYQPILVAVFGGLFFAALCFVSVYSLLKSYPAMVAGDRKRKIEQMLPYAINYMSAMSGAGVLPVDLFRALSNNEIYGEMCVESKYLVRDLEVLGSNLVSAMKNLASSTPSPMLQEFLQGAITVVTSGGELESYFKIKAEQYIIDNRQKQKEFLETLGLLGETYVTAFVAGPLFLIITIAIVSLMGGADQVFLYILVYGLIPVGSAMFLVIITLITPEE</sequence>
<proteinExistence type="predicted"/>
<evidence type="ECO:0000256" key="2">
    <source>
        <dbReference type="ARBA" id="ARBA00022475"/>
    </source>
</evidence>
<dbReference type="Pfam" id="PF00482">
    <property type="entry name" value="T2SSF"/>
    <property type="match status" value="1"/>
</dbReference>
<dbReference type="GO" id="GO:0005886">
    <property type="term" value="C:plasma membrane"/>
    <property type="evidence" value="ECO:0007669"/>
    <property type="project" value="UniProtKB-SubCell"/>
</dbReference>
<feature type="transmembrane region" description="Helical" evidence="6">
    <location>
        <begin position="136"/>
        <end position="155"/>
    </location>
</feature>
<feature type="domain" description="Type II secretion system protein GspF" evidence="7">
    <location>
        <begin position="138"/>
        <end position="265"/>
    </location>
</feature>
<evidence type="ECO:0000256" key="6">
    <source>
        <dbReference type="SAM" id="Phobius"/>
    </source>
</evidence>
<dbReference type="InterPro" id="IPR056569">
    <property type="entry name" value="ArlJ-like"/>
</dbReference>
<dbReference type="KEGG" id="mbu:Mbur_0253"/>
<evidence type="ECO:0000313" key="8">
    <source>
        <dbReference type="EMBL" id="ABE51260.1"/>
    </source>
</evidence>
<dbReference type="PANTHER" id="PTHR35402">
    <property type="entry name" value="INTEGRAL MEMBRANE PROTEIN-RELATED"/>
    <property type="match status" value="1"/>
</dbReference>
<evidence type="ECO:0000313" key="9">
    <source>
        <dbReference type="Proteomes" id="UP000001979"/>
    </source>
</evidence>
<feature type="transmembrane region" description="Helical" evidence="6">
    <location>
        <begin position="251"/>
        <end position="271"/>
    </location>
</feature>
<dbReference type="STRING" id="259564.Mbur_0253"/>
<evidence type="ECO:0000256" key="1">
    <source>
        <dbReference type="ARBA" id="ARBA00004651"/>
    </source>
</evidence>
<dbReference type="RefSeq" id="WP_011498422.1">
    <property type="nucleotide sequence ID" value="NC_007955.1"/>
</dbReference>
<keyword evidence="9" id="KW-1185">Reference proteome</keyword>
<keyword evidence="5 6" id="KW-0472">Membrane</keyword>
<dbReference type="GeneID" id="3998748"/>
<evidence type="ECO:0000256" key="3">
    <source>
        <dbReference type="ARBA" id="ARBA00022692"/>
    </source>
</evidence>
<evidence type="ECO:0000256" key="5">
    <source>
        <dbReference type="ARBA" id="ARBA00023136"/>
    </source>
</evidence>
<feature type="transmembrane region" description="Helical" evidence="6">
    <location>
        <begin position="42"/>
        <end position="73"/>
    </location>
</feature>
<evidence type="ECO:0000259" key="7">
    <source>
        <dbReference type="Pfam" id="PF00482"/>
    </source>
</evidence>
<feature type="transmembrane region" description="Helical" evidence="6">
    <location>
        <begin position="278"/>
        <end position="302"/>
    </location>
</feature>
<keyword evidence="2" id="KW-1003">Cell membrane</keyword>
<dbReference type="Proteomes" id="UP000001979">
    <property type="component" value="Chromosome"/>
</dbReference>
<reference evidence="9" key="1">
    <citation type="journal article" date="2009" name="ISME J.">
        <title>The genome sequence of the psychrophilic archaeon, Methanococcoides burtonii: the role of genome evolution in cold adaptation.</title>
        <authorList>
            <person name="Allen M.A."/>
            <person name="Lauro F.M."/>
            <person name="Williams T.J."/>
            <person name="Burg D."/>
            <person name="Siddiqui K.S."/>
            <person name="De Francisci D."/>
            <person name="Chong K.W."/>
            <person name="Pilak O."/>
            <person name="Chew H.H."/>
            <person name="De Maere M.Z."/>
            <person name="Ting L."/>
            <person name="Katrib M."/>
            <person name="Ng C."/>
            <person name="Sowers K.R."/>
            <person name="Galperin M.Y."/>
            <person name="Anderson I.J."/>
            <person name="Ivanova N."/>
            <person name="Dalin E."/>
            <person name="Martinez M."/>
            <person name="Lapidus A."/>
            <person name="Hauser L."/>
            <person name="Land M."/>
            <person name="Thomas T."/>
            <person name="Cavicchioli R."/>
        </authorList>
    </citation>
    <scope>NUCLEOTIDE SEQUENCE [LARGE SCALE GENOMIC DNA]</scope>
    <source>
        <strain evidence="9">DSM 6242 / NBRC 107633 / OCM 468 / ACE-M</strain>
    </source>
</reference>
<keyword evidence="3 6" id="KW-0812">Transmembrane</keyword>
<dbReference type="PANTHER" id="PTHR35402:SF1">
    <property type="entry name" value="TYPE II SECRETION SYSTEM PROTEIN GSPF DOMAIN-CONTAINING PROTEIN"/>
    <property type="match status" value="1"/>
</dbReference>
<gene>
    <name evidence="8" type="ordered locus">Mbur_0253</name>
</gene>
<name>Q12Z66_METBU</name>
<feature type="transmembrane region" description="Helical" evidence="6">
    <location>
        <begin position="93"/>
        <end position="115"/>
    </location>
</feature>
<protein>
    <submittedName>
        <fullName evidence="8">Type II secretion system protein F domain</fullName>
    </submittedName>
</protein>
<dbReference type="HOGENOM" id="CLU_051791_0_0_2"/>
<dbReference type="AlphaFoldDB" id="Q12Z66"/>
<comment type="subcellular location">
    <subcellularLocation>
        <location evidence="1">Cell membrane</location>
        <topology evidence="1">Multi-pass membrane protein</topology>
    </subcellularLocation>
</comment>
<dbReference type="InterPro" id="IPR018076">
    <property type="entry name" value="T2SS_GspF_dom"/>
</dbReference>
<keyword evidence="4 6" id="KW-1133">Transmembrane helix</keyword>
<evidence type="ECO:0000256" key="4">
    <source>
        <dbReference type="ARBA" id="ARBA00022989"/>
    </source>
</evidence>
<organism evidence="8 9">
    <name type="scientific">Methanococcoides burtonii (strain DSM 6242 / NBRC 107633 / OCM 468 / ACE-M)</name>
    <dbReference type="NCBI Taxonomy" id="259564"/>
    <lineage>
        <taxon>Archaea</taxon>
        <taxon>Methanobacteriati</taxon>
        <taxon>Methanobacteriota</taxon>
        <taxon>Stenosarchaea group</taxon>
        <taxon>Methanomicrobia</taxon>
        <taxon>Methanosarcinales</taxon>
        <taxon>Methanosarcinaceae</taxon>
        <taxon>Methanococcoides</taxon>
    </lineage>
</organism>
<accession>Q12Z66</accession>
<dbReference type="EMBL" id="CP000300">
    <property type="protein sequence ID" value="ABE51260.1"/>
    <property type="molecule type" value="Genomic_DNA"/>
</dbReference>
<dbReference type="OrthoDB" id="12374at2157"/>